<organism evidence="1 2">
    <name type="scientific">Racocetra fulgida</name>
    <dbReference type="NCBI Taxonomy" id="60492"/>
    <lineage>
        <taxon>Eukaryota</taxon>
        <taxon>Fungi</taxon>
        <taxon>Fungi incertae sedis</taxon>
        <taxon>Mucoromycota</taxon>
        <taxon>Glomeromycotina</taxon>
        <taxon>Glomeromycetes</taxon>
        <taxon>Diversisporales</taxon>
        <taxon>Gigasporaceae</taxon>
        <taxon>Racocetra</taxon>
    </lineage>
</organism>
<evidence type="ECO:0000313" key="1">
    <source>
        <dbReference type="EMBL" id="CAG8812484.1"/>
    </source>
</evidence>
<proteinExistence type="predicted"/>
<sequence length="58" mass="6516">PPDDYLDKVIQSYTYLEEHIIVLENANAEEFDNVVKCNILKSMIGGKYAPVLANNGFV</sequence>
<reference evidence="1" key="1">
    <citation type="submission" date="2021-06" db="EMBL/GenBank/DDBJ databases">
        <authorList>
            <person name="Kallberg Y."/>
            <person name="Tangrot J."/>
            <person name="Rosling A."/>
        </authorList>
    </citation>
    <scope>NUCLEOTIDE SEQUENCE</scope>
    <source>
        <strain evidence="1">IN212</strain>
    </source>
</reference>
<dbReference type="EMBL" id="CAJVPZ010087027">
    <property type="protein sequence ID" value="CAG8812484.1"/>
    <property type="molecule type" value="Genomic_DNA"/>
</dbReference>
<gene>
    <name evidence="1" type="ORF">RFULGI_LOCUS18912</name>
</gene>
<evidence type="ECO:0000313" key="2">
    <source>
        <dbReference type="Proteomes" id="UP000789396"/>
    </source>
</evidence>
<feature type="non-terminal residue" evidence="1">
    <location>
        <position position="58"/>
    </location>
</feature>
<comment type="caution">
    <text evidence="1">The sequence shown here is derived from an EMBL/GenBank/DDBJ whole genome shotgun (WGS) entry which is preliminary data.</text>
</comment>
<feature type="non-terminal residue" evidence="1">
    <location>
        <position position="1"/>
    </location>
</feature>
<dbReference type="AlphaFoldDB" id="A0A9N9K5A1"/>
<protein>
    <submittedName>
        <fullName evidence="1">3085_t:CDS:1</fullName>
    </submittedName>
</protein>
<dbReference type="OrthoDB" id="2429651at2759"/>
<dbReference type="Proteomes" id="UP000789396">
    <property type="component" value="Unassembled WGS sequence"/>
</dbReference>
<keyword evidence="2" id="KW-1185">Reference proteome</keyword>
<accession>A0A9N9K5A1</accession>
<name>A0A9N9K5A1_9GLOM</name>